<dbReference type="RefSeq" id="WP_106587698.1">
    <property type="nucleotide sequence ID" value="NZ_PYAV01000002.1"/>
</dbReference>
<feature type="transmembrane region" description="Helical" evidence="1">
    <location>
        <begin position="21"/>
        <end position="44"/>
    </location>
</feature>
<protein>
    <submittedName>
        <fullName evidence="3">Uncharacterized protein DUF4328</fullName>
    </submittedName>
</protein>
<dbReference type="OrthoDB" id="4174975at2"/>
<name>A0A2P8HXM1_9BACI</name>
<feature type="domain" description="DUF4328" evidence="2">
    <location>
        <begin position="67"/>
        <end position="222"/>
    </location>
</feature>
<feature type="transmembrane region" description="Helical" evidence="1">
    <location>
        <begin position="64"/>
        <end position="90"/>
    </location>
</feature>
<sequence length="232" mass="26485">MDDKTNTTYQSGRKRMITASIFIILTILTSAAAIAAGMYEWSVYTSYDSSTPIETVYAETNDPWLLFAFLTQGLATFVFTVAGIAFLVWLHRIHKNAKALQIPGIIYPANWAVTFYFLPFVNFVLPFISMLHMYKNHYKEAVEHKTSSVKSRTGKLYIWWISFASYFAIMFISHFLIINPLTYTEEAETVGTAILEIQTSSISRGALIISGIFLILIMKQLTKKQDDIYHQQ</sequence>
<evidence type="ECO:0000256" key="1">
    <source>
        <dbReference type="SAM" id="Phobius"/>
    </source>
</evidence>
<dbReference type="AlphaFoldDB" id="A0A2P8HXM1"/>
<dbReference type="Proteomes" id="UP000242310">
    <property type="component" value="Unassembled WGS sequence"/>
</dbReference>
<keyword evidence="1" id="KW-0812">Transmembrane</keyword>
<reference evidence="3 4" key="1">
    <citation type="submission" date="2018-03" db="EMBL/GenBank/DDBJ databases">
        <title>Genomic Encyclopedia of Type Strains, Phase III (KMG-III): the genomes of soil and plant-associated and newly described type strains.</title>
        <authorList>
            <person name="Whitman W."/>
        </authorList>
    </citation>
    <scope>NUCLEOTIDE SEQUENCE [LARGE SCALE GENOMIC DNA]</scope>
    <source>
        <strain evidence="3 4">CGMCC 1.07653</strain>
    </source>
</reference>
<dbReference type="EMBL" id="PYAV01000002">
    <property type="protein sequence ID" value="PSL50986.1"/>
    <property type="molecule type" value="Genomic_DNA"/>
</dbReference>
<proteinExistence type="predicted"/>
<gene>
    <name evidence="3" type="ORF">B0H94_102263</name>
</gene>
<keyword evidence="4" id="KW-1185">Reference proteome</keyword>
<organism evidence="3 4">
    <name type="scientific">Salsuginibacillus halophilus</name>
    <dbReference type="NCBI Taxonomy" id="517424"/>
    <lineage>
        <taxon>Bacteria</taxon>
        <taxon>Bacillati</taxon>
        <taxon>Bacillota</taxon>
        <taxon>Bacilli</taxon>
        <taxon>Bacillales</taxon>
        <taxon>Bacillaceae</taxon>
        <taxon>Salsuginibacillus</taxon>
    </lineage>
</organism>
<feature type="transmembrane region" description="Helical" evidence="1">
    <location>
        <begin position="156"/>
        <end position="177"/>
    </location>
</feature>
<evidence type="ECO:0000313" key="3">
    <source>
        <dbReference type="EMBL" id="PSL50986.1"/>
    </source>
</evidence>
<feature type="transmembrane region" description="Helical" evidence="1">
    <location>
        <begin position="197"/>
        <end position="217"/>
    </location>
</feature>
<keyword evidence="1" id="KW-0472">Membrane</keyword>
<evidence type="ECO:0000313" key="4">
    <source>
        <dbReference type="Proteomes" id="UP000242310"/>
    </source>
</evidence>
<accession>A0A2P8HXM1</accession>
<dbReference type="InterPro" id="IPR025565">
    <property type="entry name" value="DUF4328"/>
</dbReference>
<dbReference type="Pfam" id="PF14219">
    <property type="entry name" value="DUF4328"/>
    <property type="match status" value="1"/>
</dbReference>
<comment type="caution">
    <text evidence="3">The sequence shown here is derived from an EMBL/GenBank/DDBJ whole genome shotgun (WGS) entry which is preliminary data.</text>
</comment>
<keyword evidence="1" id="KW-1133">Transmembrane helix</keyword>
<evidence type="ECO:0000259" key="2">
    <source>
        <dbReference type="Pfam" id="PF14219"/>
    </source>
</evidence>